<reference evidence="7 8" key="2">
    <citation type="submission" date="2007-04" db="EMBL/GenBank/DDBJ databases">
        <title>Draft genome sequence of Ruminococcus obeum (ATCC 29174).</title>
        <authorList>
            <person name="Sudarsanam P."/>
            <person name="Ley R."/>
            <person name="Guruge J."/>
            <person name="Turnbaugh P.J."/>
            <person name="Mahowald M."/>
            <person name="Liep D."/>
            <person name="Gordon J."/>
        </authorList>
    </citation>
    <scope>NUCLEOTIDE SEQUENCE [LARGE SCALE GENOMIC DNA]</scope>
    <source>
        <strain evidence="7 8">ATCC 29174</strain>
    </source>
</reference>
<keyword evidence="3" id="KW-0511">Multifunctional enzyme</keyword>
<dbReference type="Pfam" id="PF02441">
    <property type="entry name" value="Flavoprotein"/>
    <property type="match status" value="1"/>
</dbReference>
<dbReference type="Proteomes" id="UP000006002">
    <property type="component" value="Unassembled WGS sequence"/>
</dbReference>
<dbReference type="Pfam" id="PF04127">
    <property type="entry name" value="DFP"/>
    <property type="match status" value="1"/>
</dbReference>
<gene>
    <name evidence="3 7" type="primary">coaBC</name>
    <name evidence="7" type="ORF">RUMOBE_02778</name>
</gene>
<dbReference type="HOGENOM" id="CLU_033319_0_1_9"/>
<feature type="active site" description="Proton donor" evidence="3">
    <location>
        <position position="170"/>
    </location>
</feature>
<evidence type="ECO:0000256" key="3">
    <source>
        <dbReference type="HAMAP-Rule" id="MF_02225"/>
    </source>
</evidence>
<comment type="catalytic activity">
    <reaction evidence="3 4">
        <text>(R)-4'-phosphopantothenate + L-cysteine + CTP = N-[(R)-4-phosphopantothenoyl]-L-cysteine + CMP + diphosphate + H(+)</text>
        <dbReference type="Rhea" id="RHEA:19397"/>
        <dbReference type="ChEBI" id="CHEBI:10986"/>
        <dbReference type="ChEBI" id="CHEBI:15378"/>
        <dbReference type="ChEBI" id="CHEBI:33019"/>
        <dbReference type="ChEBI" id="CHEBI:35235"/>
        <dbReference type="ChEBI" id="CHEBI:37563"/>
        <dbReference type="ChEBI" id="CHEBI:59458"/>
        <dbReference type="ChEBI" id="CHEBI:60377"/>
        <dbReference type="EC" id="6.3.2.5"/>
    </reaction>
</comment>
<dbReference type="InterPro" id="IPR035929">
    <property type="entry name" value="CoaB-like_sf"/>
</dbReference>
<feature type="region of interest" description="Phosphopantothenoylcysteine decarboxylase" evidence="3">
    <location>
        <begin position="1"/>
        <end position="202"/>
    </location>
</feature>
<dbReference type="GO" id="GO:0046872">
    <property type="term" value="F:metal ion binding"/>
    <property type="evidence" value="ECO:0007669"/>
    <property type="project" value="UniProtKB-KW"/>
</dbReference>
<feature type="binding site" evidence="3">
    <location>
        <position position="301"/>
    </location>
    <ligand>
        <name>CTP</name>
        <dbReference type="ChEBI" id="CHEBI:37563"/>
    </ligand>
</feature>
<evidence type="ECO:0000313" key="8">
    <source>
        <dbReference type="Proteomes" id="UP000006002"/>
    </source>
</evidence>
<dbReference type="SUPFAM" id="SSF52507">
    <property type="entry name" value="Homo-oligomeric flavin-containing Cys decarboxylases, HFCD"/>
    <property type="match status" value="1"/>
</dbReference>
<dbReference type="UniPathway" id="UPA00241">
    <property type="reaction ID" value="UER00353"/>
</dbReference>
<comment type="similarity">
    <text evidence="3 4">In the N-terminal section; belongs to the HFCD (homo-oligomeric flavin containing Cys decarboxylase) superfamily.</text>
</comment>
<keyword evidence="2 3" id="KW-0456">Lyase</keyword>
<comment type="caution">
    <text evidence="7">The sequence shown here is derived from an EMBL/GenBank/DDBJ whole genome shotgun (WGS) entry which is preliminary data.</text>
</comment>
<dbReference type="GO" id="GO:0071513">
    <property type="term" value="C:phosphopantothenoylcysteine decarboxylase complex"/>
    <property type="evidence" value="ECO:0007669"/>
    <property type="project" value="TreeGrafter"/>
</dbReference>
<proteinExistence type="inferred from homology"/>
<dbReference type="GO" id="GO:0010181">
    <property type="term" value="F:FMN binding"/>
    <property type="evidence" value="ECO:0007669"/>
    <property type="project" value="UniProtKB-UniRule"/>
</dbReference>
<dbReference type="EMBL" id="AAVO02000013">
    <property type="protein sequence ID" value="EDM86628.1"/>
    <property type="molecule type" value="Genomic_DNA"/>
</dbReference>
<accession>A5ZUU3</accession>
<comment type="pathway">
    <text evidence="3 4">Cofactor biosynthesis; coenzyme A biosynthesis; CoA from (R)-pantothenate: step 3/5.</text>
</comment>
<keyword evidence="3 4" id="KW-0285">Flavoprotein</keyword>
<comment type="catalytic activity">
    <reaction evidence="3 4">
        <text>N-[(R)-4-phosphopantothenoyl]-L-cysteine + H(+) = (R)-4'-phosphopantetheine + CO2</text>
        <dbReference type="Rhea" id="RHEA:16793"/>
        <dbReference type="ChEBI" id="CHEBI:15378"/>
        <dbReference type="ChEBI" id="CHEBI:16526"/>
        <dbReference type="ChEBI" id="CHEBI:59458"/>
        <dbReference type="ChEBI" id="CHEBI:61723"/>
        <dbReference type="EC" id="4.1.1.36"/>
    </reaction>
</comment>
<dbReference type="eggNOG" id="COG0452">
    <property type="taxonomic scope" value="Bacteria"/>
</dbReference>
<dbReference type="InterPro" id="IPR007085">
    <property type="entry name" value="DNA/pantothenate-metab_flavo_C"/>
</dbReference>
<keyword evidence="3" id="KW-0460">Magnesium</keyword>
<dbReference type="GO" id="GO:0015937">
    <property type="term" value="P:coenzyme A biosynthetic process"/>
    <property type="evidence" value="ECO:0007669"/>
    <property type="project" value="UniProtKB-UniRule"/>
</dbReference>
<comment type="pathway">
    <text evidence="3 4">Cofactor biosynthesis; coenzyme A biosynthesis; CoA from (R)-pantothenate: step 2/5.</text>
</comment>
<keyword evidence="3" id="KW-0479">Metal-binding</keyword>
<comment type="function">
    <text evidence="4">Catalyzes two steps in the biosynthesis of coenzyme A. In the first step cysteine is conjugated to 4'-phosphopantothenate to form 4-phosphopantothenoylcysteine, in the latter compound is decarboxylated to form 4'-phosphopantotheine.</text>
</comment>
<comment type="similarity">
    <text evidence="3 4">In the C-terminal section; belongs to the PPC synthetase family.</text>
</comment>
<feature type="binding site" evidence="3">
    <location>
        <position position="336"/>
    </location>
    <ligand>
        <name>CTP</name>
        <dbReference type="ChEBI" id="CHEBI:37563"/>
    </ligand>
</feature>
<feature type="binding site" evidence="3">
    <location>
        <position position="291"/>
    </location>
    <ligand>
        <name>CTP</name>
        <dbReference type="ChEBI" id="CHEBI:37563"/>
    </ligand>
</feature>
<name>A5ZUU3_9FIRM</name>
<keyword evidence="3 4" id="KW-0436">Ligase</keyword>
<dbReference type="SUPFAM" id="SSF102645">
    <property type="entry name" value="CoaB-like"/>
    <property type="match status" value="1"/>
</dbReference>
<feature type="domain" description="DNA/pantothenate metabolism flavoprotein C-terminal" evidence="6">
    <location>
        <begin position="199"/>
        <end position="407"/>
    </location>
</feature>
<feature type="binding site" evidence="3">
    <location>
        <position position="354"/>
    </location>
    <ligand>
        <name>CTP</name>
        <dbReference type="ChEBI" id="CHEBI:37563"/>
    </ligand>
</feature>
<dbReference type="InterPro" id="IPR003382">
    <property type="entry name" value="Flavoprotein"/>
</dbReference>
<dbReference type="EC" id="4.1.1.36" evidence="3"/>
<evidence type="ECO:0000256" key="1">
    <source>
        <dbReference type="ARBA" id="ARBA00022793"/>
    </source>
</evidence>
<dbReference type="Gene3D" id="3.40.50.1950">
    <property type="entry name" value="Flavin prenyltransferase-like"/>
    <property type="match status" value="1"/>
</dbReference>
<evidence type="ECO:0000313" key="7">
    <source>
        <dbReference type="EMBL" id="EDM86628.1"/>
    </source>
</evidence>
<dbReference type="GO" id="GO:0004633">
    <property type="term" value="F:phosphopantothenoylcysteine decarboxylase activity"/>
    <property type="evidence" value="ECO:0007669"/>
    <property type="project" value="UniProtKB-UniRule"/>
</dbReference>
<evidence type="ECO:0000256" key="4">
    <source>
        <dbReference type="RuleBase" id="RU364078"/>
    </source>
</evidence>
<organism evidence="7 8">
    <name type="scientific">Blautia obeum ATCC 29174</name>
    <dbReference type="NCBI Taxonomy" id="411459"/>
    <lineage>
        <taxon>Bacteria</taxon>
        <taxon>Bacillati</taxon>
        <taxon>Bacillota</taxon>
        <taxon>Clostridia</taxon>
        <taxon>Lachnospirales</taxon>
        <taxon>Lachnospiraceae</taxon>
        <taxon>Blautia</taxon>
    </lineage>
</organism>
<dbReference type="GO" id="GO:0015941">
    <property type="term" value="P:pantothenate catabolic process"/>
    <property type="evidence" value="ECO:0007669"/>
    <property type="project" value="InterPro"/>
</dbReference>
<evidence type="ECO:0000259" key="5">
    <source>
        <dbReference type="Pfam" id="PF02441"/>
    </source>
</evidence>
<feature type="region of interest" description="Phosphopantothenate--cysteine ligase" evidence="3">
    <location>
        <begin position="203"/>
        <end position="415"/>
    </location>
</feature>
<dbReference type="EC" id="6.3.2.5" evidence="3"/>
<dbReference type="InterPro" id="IPR005252">
    <property type="entry name" value="CoaBC"/>
</dbReference>
<feature type="domain" description="Flavoprotein" evidence="5">
    <location>
        <begin position="18"/>
        <end position="190"/>
    </location>
</feature>
<sequence>MQAQHCLPEEEYDMLKGKTVLLGVTGSIAAYKIAYLASALKKLHAQVHVLMTQNATNFINPITFETLTGNKCLVDTFDRNFQFSVEHVSIAKQADVVMIAPASANVIGKLAHGIADDMLTTTIMACKCKKIVSPAMNTNMYENPIVQDNLAILQHYGYEVIEPASGYLACGDTGAGKMPEPEMLLDYILREIAKEKDLLGRKVLVTAGPTQEAIDPVRYITNHSSGKMGYALAKAAMLRGADVTLVSGPCAIEPPPFVKLVPVVTAKEMFDAVTSVSFEQDIIIKAAAVADYRPANVYEDKVKKHEEQMSIKLEKTDDILGYLGEHRLPGQFLCGFSMETQNMLGNSRAKLGKKHLDMVAANNLKVAGAGFQGDTNVLTLITQDEDVSLQLMSKEDAANVILDKILSIQKEREEQ</sequence>
<comment type="cofactor">
    <cofactor evidence="3">
        <name>Mg(2+)</name>
        <dbReference type="ChEBI" id="CHEBI:18420"/>
    </cofactor>
</comment>
<dbReference type="HAMAP" id="MF_02225">
    <property type="entry name" value="CoaBC"/>
    <property type="match status" value="1"/>
</dbReference>
<evidence type="ECO:0000259" key="6">
    <source>
        <dbReference type="Pfam" id="PF04127"/>
    </source>
</evidence>
<dbReference type="InterPro" id="IPR036551">
    <property type="entry name" value="Flavin_trans-like"/>
</dbReference>
<keyword evidence="1 3" id="KW-0210">Decarboxylase</keyword>
<reference evidence="7 8" key="1">
    <citation type="submission" date="2007-03" db="EMBL/GenBank/DDBJ databases">
        <authorList>
            <person name="Fulton L."/>
            <person name="Clifton S."/>
            <person name="Fulton B."/>
            <person name="Xu J."/>
            <person name="Minx P."/>
            <person name="Pepin K.H."/>
            <person name="Johnson M."/>
            <person name="Thiruvilangam P."/>
            <person name="Bhonagiri V."/>
            <person name="Nash W.E."/>
            <person name="Mardis E.R."/>
            <person name="Wilson R.K."/>
        </authorList>
    </citation>
    <scope>NUCLEOTIDE SEQUENCE [LARGE SCALE GENOMIC DNA]</scope>
    <source>
        <strain evidence="7 8">ATCC 29174</strain>
    </source>
</reference>
<keyword evidence="3 4" id="KW-0288">FMN</keyword>
<dbReference type="Gene3D" id="3.40.50.10300">
    <property type="entry name" value="CoaB-like"/>
    <property type="match status" value="1"/>
</dbReference>
<dbReference type="NCBIfam" id="TIGR00521">
    <property type="entry name" value="coaBC_dfp"/>
    <property type="match status" value="1"/>
</dbReference>
<comment type="function">
    <text evidence="3">Catalyzes two sequential steps in the biosynthesis of coenzyme A. In the first step cysteine is conjugated to 4'-phosphopantothenate to form 4-phosphopantothenoylcysteine. In the second step the latter compound is decarboxylated to form 4'-phosphopantotheine.</text>
</comment>
<dbReference type="PANTHER" id="PTHR14359:SF6">
    <property type="entry name" value="PHOSPHOPANTOTHENOYLCYSTEINE DECARBOXYLASE"/>
    <property type="match status" value="1"/>
</dbReference>
<comment type="caution">
    <text evidence="3">Lacks conserved residue(s) required for the propagation of feature annotation.</text>
</comment>
<comment type="cofactor">
    <cofactor evidence="3">
        <name>FMN</name>
        <dbReference type="ChEBI" id="CHEBI:58210"/>
    </cofactor>
    <text evidence="3">Binds 1 FMN per subunit.</text>
</comment>
<dbReference type="AlphaFoldDB" id="A5ZUU3"/>
<protein>
    <recommendedName>
        <fullName evidence="3">Coenzyme A biosynthesis bifunctional protein CoaBC</fullName>
    </recommendedName>
    <alternativeName>
        <fullName evidence="3">DNA/pantothenate metabolism flavoprotein</fullName>
    </alternativeName>
    <alternativeName>
        <fullName evidence="3">Phosphopantothenoylcysteine synthetase/decarboxylase</fullName>
        <shortName evidence="3">PPCS-PPCDC</shortName>
    </alternativeName>
    <domain>
        <recommendedName>
            <fullName evidence="3">Phosphopantothenoylcysteine decarboxylase</fullName>
            <shortName evidence="3">PPC decarboxylase</shortName>
            <shortName evidence="3">PPC-DC</shortName>
            <ecNumber evidence="3">4.1.1.36</ecNumber>
        </recommendedName>
        <alternativeName>
            <fullName evidence="3">CoaC</fullName>
        </alternativeName>
    </domain>
    <domain>
        <recommendedName>
            <fullName evidence="3">Phosphopantothenate--cysteine ligase</fullName>
            <ecNumber evidence="3">6.3.2.5</ecNumber>
        </recommendedName>
        <alternativeName>
            <fullName evidence="3">CoaB</fullName>
        </alternativeName>
        <alternativeName>
            <fullName evidence="3">Phosphopantothenoylcysteine synthetase</fullName>
            <shortName evidence="3">PPC synthetase</shortName>
            <shortName evidence="3">PPC-S</shortName>
        </alternativeName>
    </domain>
</protein>
<dbReference type="GO" id="GO:0004632">
    <property type="term" value="F:phosphopantothenate--cysteine ligase activity"/>
    <property type="evidence" value="ECO:0007669"/>
    <property type="project" value="UniProtKB-UniRule"/>
</dbReference>
<feature type="binding site" evidence="3">
    <location>
        <position position="350"/>
    </location>
    <ligand>
        <name>CTP</name>
        <dbReference type="ChEBI" id="CHEBI:37563"/>
    </ligand>
</feature>
<evidence type="ECO:0000256" key="2">
    <source>
        <dbReference type="ARBA" id="ARBA00023239"/>
    </source>
</evidence>
<dbReference type="PANTHER" id="PTHR14359">
    <property type="entry name" value="HOMO-OLIGOMERIC FLAVIN CONTAINING CYS DECARBOXYLASE FAMILY"/>
    <property type="match status" value="1"/>
</dbReference>